<keyword evidence="16" id="KW-1185">Reference proteome</keyword>
<dbReference type="InterPro" id="IPR000056">
    <property type="entry name" value="Ribul_P_3_epim-like"/>
</dbReference>
<accession>A0A0R2L7W6</accession>
<dbReference type="EC" id="5.1.3.1" evidence="7 10"/>
<dbReference type="Gene3D" id="3.20.20.70">
    <property type="entry name" value="Aldolase class I"/>
    <property type="match status" value="1"/>
</dbReference>
<dbReference type="InterPro" id="IPR026019">
    <property type="entry name" value="Ribul_P_3_epim"/>
</dbReference>
<organism evidence="15 16">
    <name type="scientific">Pediococcus stilesii</name>
    <dbReference type="NCBI Taxonomy" id="331679"/>
    <lineage>
        <taxon>Bacteria</taxon>
        <taxon>Bacillati</taxon>
        <taxon>Bacillota</taxon>
        <taxon>Bacilli</taxon>
        <taxon>Lactobacillales</taxon>
        <taxon>Lactobacillaceae</taxon>
        <taxon>Pediococcus</taxon>
    </lineage>
</organism>
<evidence type="ECO:0000256" key="10">
    <source>
        <dbReference type="HAMAP-Rule" id="MF_02227"/>
    </source>
</evidence>
<feature type="binding site" evidence="10 13">
    <location>
        <position position="172"/>
    </location>
    <ligand>
        <name>a divalent metal cation</name>
        <dbReference type="ChEBI" id="CHEBI:60240"/>
    </ligand>
</feature>
<sequence>MIKVAPSILSANPANLMDDINKVQGADYLHVDVMDGSFVPNLSYGLNTVEGLAKSTNIKLDVHLMIQNPENYVEKFVKAGASIVGVHVESTQHIARAIQIIKNAGAQAEVVINPGTPLTALEELLPEVDQVLIMSVNPGFGGQKFLETSISKVKRLSALRQARGLEFDIEIDGGIGEQNVRAVYDAGVDVAVAGSYVFDAEDYSKQVQTLKDLTK</sequence>
<comment type="caution">
    <text evidence="15">The sequence shown here is derived from an EMBL/GenBank/DDBJ whole genome shotgun (WGS) entry which is preliminary data.</text>
</comment>
<dbReference type="Proteomes" id="UP000051859">
    <property type="component" value="Unassembled WGS sequence"/>
</dbReference>
<dbReference type="HAMAP" id="MF_02227">
    <property type="entry name" value="RPE"/>
    <property type="match status" value="1"/>
</dbReference>
<dbReference type="GO" id="GO:0006098">
    <property type="term" value="P:pentose-phosphate shunt"/>
    <property type="evidence" value="ECO:0007669"/>
    <property type="project" value="UniProtKB-UniRule"/>
</dbReference>
<dbReference type="FunFam" id="3.20.20.70:FF:000004">
    <property type="entry name" value="Ribulose-phosphate 3-epimerase"/>
    <property type="match status" value="1"/>
</dbReference>
<dbReference type="PROSITE" id="PS01086">
    <property type="entry name" value="RIBUL_P_3_EPIMER_2"/>
    <property type="match status" value="1"/>
</dbReference>
<proteinExistence type="inferred from homology"/>
<feature type="active site" description="Proton acceptor" evidence="10 12">
    <location>
        <position position="32"/>
    </location>
</feature>
<keyword evidence="13" id="KW-0862">Zinc</keyword>
<feature type="binding site" evidence="10 14">
    <location>
        <position position="63"/>
    </location>
    <ligand>
        <name>substrate</name>
    </ligand>
</feature>
<dbReference type="PROSITE" id="PS01085">
    <property type="entry name" value="RIBUL_P_3_EPIMER_1"/>
    <property type="match status" value="1"/>
</dbReference>
<dbReference type="GO" id="GO:0004750">
    <property type="term" value="F:D-ribulose-phosphate 3-epimerase activity"/>
    <property type="evidence" value="ECO:0007669"/>
    <property type="project" value="UniProtKB-UniRule"/>
</dbReference>
<evidence type="ECO:0000256" key="6">
    <source>
        <dbReference type="ARBA" id="ARBA00009541"/>
    </source>
</evidence>
<comment type="pathway">
    <text evidence="10">Carbohydrate degradation.</text>
</comment>
<feature type="binding site" evidence="10 14">
    <location>
        <begin position="139"/>
        <end position="142"/>
    </location>
    <ligand>
        <name>substrate</name>
    </ligand>
</feature>
<evidence type="ECO:0000256" key="8">
    <source>
        <dbReference type="ARBA" id="ARBA00022723"/>
    </source>
</evidence>
<feature type="binding site" evidence="10 13">
    <location>
        <position position="63"/>
    </location>
    <ligand>
        <name>a divalent metal cation</name>
        <dbReference type="ChEBI" id="CHEBI:60240"/>
    </ligand>
</feature>
<evidence type="ECO:0000313" key="15">
    <source>
        <dbReference type="EMBL" id="KRN95258.1"/>
    </source>
</evidence>
<dbReference type="PATRIC" id="fig|331679.3.peg.144"/>
<evidence type="ECO:0000256" key="13">
    <source>
        <dbReference type="PIRSR" id="PIRSR001461-2"/>
    </source>
</evidence>
<reference evidence="15 16" key="1">
    <citation type="journal article" date="2015" name="Genome Announc.">
        <title>Expanding the biotechnology potential of lactobacilli through comparative genomics of 213 strains and associated genera.</title>
        <authorList>
            <person name="Sun Z."/>
            <person name="Harris H.M."/>
            <person name="McCann A."/>
            <person name="Guo C."/>
            <person name="Argimon S."/>
            <person name="Zhang W."/>
            <person name="Yang X."/>
            <person name="Jeffery I.B."/>
            <person name="Cooney J.C."/>
            <person name="Kagawa T.F."/>
            <person name="Liu W."/>
            <person name="Song Y."/>
            <person name="Salvetti E."/>
            <person name="Wrobel A."/>
            <person name="Rasinkangas P."/>
            <person name="Parkhill J."/>
            <person name="Rea M.C."/>
            <person name="O'Sullivan O."/>
            <person name="Ritari J."/>
            <person name="Douillard F.P."/>
            <person name="Paul Ross R."/>
            <person name="Yang R."/>
            <person name="Briner A.E."/>
            <person name="Felis G.E."/>
            <person name="de Vos W.M."/>
            <person name="Barrangou R."/>
            <person name="Klaenhammer T.R."/>
            <person name="Caufield P.W."/>
            <person name="Cui Y."/>
            <person name="Zhang H."/>
            <person name="O'Toole P.W."/>
        </authorList>
    </citation>
    <scope>NUCLEOTIDE SEQUENCE [LARGE SCALE GENOMIC DNA]</scope>
    <source>
        <strain evidence="15 16">DSM 18001</strain>
    </source>
</reference>
<feature type="binding site" evidence="14">
    <location>
        <position position="174"/>
    </location>
    <ligand>
        <name>substrate</name>
    </ligand>
</feature>
<feature type="binding site" evidence="10 14">
    <location>
        <begin position="194"/>
        <end position="195"/>
    </location>
    <ligand>
        <name>substrate</name>
    </ligand>
</feature>
<evidence type="ECO:0000256" key="4">
    <source>
        <dbReference type="ARBA" id="ARBA00001947"/>
    </source>
</evidence>
<comment type="catalytic activity">
    <reaction evidence="1 10 11">
        <text>D-ribulose 5-phosphate = D-xylulose 5-phosphate</text>
        <dbReference type="Rhea" id="RHEA:13677"/>
        <dbReference type="ChEBI" id="CHEBI:57737"/>
        <dbReference type="ChEBI" id="CHEBI:58121"/>
        <dbReference type="EC" id="5.1.3.1"/>
    </reaction>
</comment>
<dbReference type="GO" id="GO:0046872">
    <property type="term" value="F:metal ion binding"/>
    <property type="evidence" value="ECO:0007669"/>
    <property type="project" value="UniProtKB-UniRule"/>
</dbReference>
<dbReference type="GO" id="GO:0019323">
    <property type="term" value="P:pentose catabolic process"/>
    <property type="evidence" value="ECO:0007669"/>
    <property type="project" value="UniProtKB-UniRule"/>
</dbReference>
<feature type="binding site" evidence="10">
    <location>
        <begin position="172"/>
        <end position="174"/>
    </location>
    <ligand>
        <name>substrate</name>
    </ligand>
</feature>
<dbReference type="SUPFAM" id="SSF51366">
    <property type="entry name" value="Ribulose-phoshate binding barrel"/>
    <property type="match status" value="1"/>
</dbReference>
<comment type="cofactor">
    <cofactor evidence="5">
        <name>Fe(2+)</name>
        <dbReference type="ChEBI" id="CHEBI:29033"/>
    </cofactor>
</comment>
<comment type="cofactor">
    <cofactor evidence="2">
        <name>Mn(2+)</name>
        <dbReference type="ChEBI" id="CHEBI:29035"/>
    </cofactor>
</comment>
<evidence type="ECO:0000256" key="7">
    <source>
        <dbReference type="ARBA" id="ARBA00013188"/>
    </source>
</evidence>
<dbReference type="GO" id="GO:0005737">
    <property type="term" value="C:cytoplasm"/>
    <property type="evidence" value="ECO:0007669"/>
    <property type="project" value="UniProtKB-ARBA"/>
</dbReference>
<evidence type="ECO:0000256" key="14">
    <source>
        <dbReference type="PIRSR" id="PIRSR001461-3"/>
    </source>
</evidence>
<comment type="function">
    <text evidence="10">Catalyzes the reversible epimerization of D-ribulose 5-phosphate to D-xylulose 5-phosphate.</text>
</comment>
<dbReference type="InterPro" id="IPR011060">
    <property type="entry name" value="RibuloseP-bd_barrel"/>
</dbReference>
<evidence type="ECO:0000256" key="1">
    <source>
        <dbReference type="ARBA" id="ARBA00001782"/>
    </source>
</evidence>
<evidence type="ECO:0000256" key="11">
    <source>
        <dbReference type="PIRNR" id="PIRNR001461"/>
    </source>
</evidence>
<dbReference type="STRING" id="331679.IV81_GL000142"/>
<keyword evidence="13" id="KW-0464">Manganese</keyword>
<comment type="cofactor">
    <cofactor evidence="10 13">
        <name>a divalent metal cation</name>
        <dbReference type="ChEBI" id="CHEBI:60240"/>
    </cofactor>
    <text evidence="10 13">Binds 1 divalent metal cation per subunit.</text>
</comment>
<keyword evidence="10 11" id="KW-0119">Carbohydrate metabolism</keyword>
<feature type="binding site" evidence="10 13">
    <location>
        <position position="30"/>
    </location>
    <ligand>
        <name>a divalent metal cation</name>
        <dbReference type="ChEBI" id="CHEBI:60240"/>
    </ligand>
</feature>
<dbReference type="NCBIfam" id="TIGR01163">
    <property type="entry name" value="rpe"/>
    <property type="match status" value="1"/>
</dbReference>
<dbReference type="Pfam" id="PF00834">
    <property type="entry name" value="Ribul_P_3_epim"/>
    <property type="match status" value="1"/>
</dbReference>
<dbReference type="RefSeq" id="WP_057801284.1">
    <property type="nucleotide sequence ID" value="NZ_JQBX01000001.1"/>
</dbReference>
<name>A0A0R2L7W6_9LACO</name>
<keyword evidence="8 10" id="KW-0479">Metal-binding</keyword>
<evidence type="ECO:0000256" key="5">
    <source>
        <dbReference type="ARBA" id="ARBA00001954"/>
    </source>
</evidence>
<comment type="similarity">
    <text evidence="6 10 11">Belongs to the ribulose-phosphate 3-epimerase family.</text>
</comment>
<protein>
    <recommendedName>
        <fullName evidence="7 10">Ribulose-phosphate 3-epimerase</fullName>
        <ecNumber evidence="7 10">5.1.3.1</ecNumber>
    </recommendedName>
</protein>
<comment type="cofactor">
    <cofactor evidence="4">
        <name>Zn(2+)</name>
        <dbReference type="ChEBI" id="CHEBI:29105"/>
    </cofactor>
</comment>
<gene>
    <name evidence="10" type="primary">rpe</name>
    <name evidence="15" type="ORF">IV81_GL000142</name>
</gene>
<dbReference type="CDD" id="cd00429">
    <property type="entry name" value="RPE"/>
    <property type="match status" value="1"/>
</dbReference>
<keyword evidence="13" id="KW-0170">Cobalt</keyword>
<evidence type="ECO:0000256" key="12">
    <source>
        <dbReference type="PIRSR" id="PIRSR001461-1"/>
    </source>
</evidence>
<keyword evidence="9 10" id="KW-0413">Isomerase</keyword>
<dbReference type="NCBIfam" id="NF004076">
    <property type="entry name" value="PRK05581.1-4"/>
    <property type="match status" value="1"/>
</dbReference>
<dbReference type="PIRSF" id="PIRSF001461">
    <property type="entry name" value="RPE"/>
    <property type="match status" value="1"/>
</dbReference>
<dbReference type="PANTHER" id="PTHR11749">
    <property type="entry name" value="RIBULOSE-5-PHOSPHATE-3-EPIMERASE"/>
    <property type="match status" value="1"/>
</dbReference>
<feature type="active site" description="Proton donor" evidence="10 12">
    <location>
        <position position="172"/>
    </location>
</feature>
<evidence type="ECO:0000256" key="3">
    <source>
        <dbReference type="ARBA" id="ARBA00001941"/>
    </source>
</evidence>
<evidence type="ECO:0000256" key="2">
    <source>
        <dbReference type="ARBA" id="ARBA00001936"/>
    </source>
</evidence>
<dbReference type="AlphaFoldDB" id="A0A0R2L7W6"/>
<dbReference type="EMBL" id="JQBX01000001">
    <property type="protein sequence ID" value="KRN95258.1"/>
    <property type="molecule type" value="Genomic_DNA"/>
</dbReference>
<evidence type="ECO:0000256" key="9">
    <source>
        <dbReference type="ARBA" id="ARBA00023235"/>
    </source>
</evidence>
<feature type="binding site" evidence="10 14">
    <location>
        <position position="7"/>
    </location>
    <ligand>
        <name>substrate</name>
    </ligand>
</feature>
<comment type="cofactor">
    <cofactor evidence="3">
        <name>Co(2+)</name>
        <dbReference type="ChEBI" id="CHEBI:48828"/>
    </cofactor>
</comment>
<dbReference type="InterPro" id="IPR013785">
    <property type="entry name" value="Aldolase_TIM"/>
</dbReference>
<feature type="binding site" evidence="10 13">
    <location>
        <position position="32"/>
    </location>
    <ligand>
        <name>a divalent metal cation</name>
        <dbReference type="ChEBI" id="CHEBI:60240"/>
    </ligand>
</feature>
<evidence type="ECO:0000313" key="16">
    <source>
        <dbReference type="Proteomes" id="UP000051859"/>
    </source>
</evidence>